<dbReference type="AlphaFoldDB" id="A0A7U3XWZ5"/>
<dbReference type="KEGG" id="abc:ACICU_00744"/>
<reference evidence="2 3" key="1">
    <citation type="journal article" date="2008" name="Antimicrob. Agents Chemother.">
        <title>Whole-genome pyrosequencing of an epidemic multidrug-resistant Acinetobacter baumannii strain belonging to the European clone II group.</title>
        <authorList>
            <person name="Iacono M."/>
            <person name="Villa L."/>
            <person name="Fortini D."/>
            <person name="Bordoni R."/>
            <person name="Imperi F."/>
            <person name="Bonnal R.J."/>
            <person name="Sicheritz-Ponten T."/>
            <person name="De Bellis G."/>
            <person name="Visca P."/>
            <person name="Cassone A."/>
            <person name="Carattoli A."/>
        </authorList>
    </citation>
    <scope>NUCLEOTIDE SEQUENCE [LARGE SCALE GENOMIC DNA]</scope>
    <source>
        <strain evidence="2 3">ACICU</strain>
    </source>
</reference>
<evidence type="ECO:0000256" key="1">
    <source>
        <dbReference type="SAM" id="SignalP"/>
    </source>
</evidence>
<feature type="chain" id="PRO_5031347090" evidence="1">
    <location>
        <begin position="34"/>
        <end position="501"/>
    </location>
</feature>
<accession>A0A7U3XWZ5</accession>
<evidence type="ECO:0000313" key="2">
    <source>
        <dbReference type="EMBL" id="ACC56056.1"/>
    </source>
</evidence>
<dbReference type="Proteomes" id="UP000008839">
    <property type="component" value="Chromosome"/>
</dbReference>
<feature type="signal peptide" evidence="1">
    <location>
        <begin position="1"/>
        <end position="33"/>
    </location>
</feature>
<protein>
    <submittedName>
        <fullName evidence="2">Uncharacterized protein</fullName>
    </submittedName>
</protein>
<gene>
    <name evidence="2" type="ordered locus">ACICU_00744</name>
</gene>
<organism evidence="2 3">
    <name type="scientific">Acinetobacter baumannii (strain ACICU)</name>
    <dbReference type="NCBI Taxonomy" id="405416"/>
    <lineage>
        <taxon>Bacteria</taxon>
        <taxon>Pseudomonadati</taxon>
        <taxon>Pseudomonadota</taxon>
        <taxon>Gammaproteobacteria</taxon>
        <taxon>Moraxellales</taxon>
        <taxon>Moraxellaceae</taxon>
        <taxon>Acinetobacter</taxon>
        <taxon>Acinetobacter calcoaceticus/baumannii complex</taxon>
    </lineage>
</organism>
<proteinExistence type="predicted"/>
<sequence>MPPRIRRSVMRQFTSLQVAILALGSLCFSSAYAGSTLVPMSDAELSATRGQALMSMSYIAPTDSANLEKLRDNSSNIGFYKLGMEAELEINTNIRKLQLGCGGVNGAGGCDIDIDNLSLSGQNFDANGNPLPMSNEDRASSSAVLTNPFIEFAVKNPNSASTREVVGLRLSAEKFIGLLTAGTENTTTPNGINSISGYMKVQSDSSGLIKGYATTSATRDNLYGANAVTGRLQALGLGGFAEVSFITSNGGFNIPGIQNNYFEIAPIQVNGNRVSSKVLSAPVKVPNIYVGHSSSYPVDGTVQYNAAGPHDPAYPEPTGIYTQGGKVEATVTDCSVLACAVAGKGSKFSNVYMNGTISNITANLNLTQSLGLIHNLPINSPMYLALQNQMLQWPGAKADDVAQKGWWMSFADPVNIGNIIPQDAIDISPLFPQISAAVSAYLQANPAQTSDLGGLLKLGDLDVNISTVDLKNSPLTLNLSNLQLTNQNFKPNCHGSGLTFC</sequence>
<name>A0A7U3XWZ5_ACIBC</name>
<keyword evidence="1" id="KW-0732">Signal</keyword>
<dbReference type="EMBL" id="CP000863">
    <property type="protein sequence ID" value="ACC56056.1"/>
    <property type="molecule type" value="Genomic_DNA"/>
</dbReference>
<evidence type="ECO:0000313" key="3">
    <source>
        <dbReference type="Proteomes" id="UP000008839"/>
    </source>
</evidence>